<reference evidence="2 3" key="1">
    <citation type="submission" date="2015-08" db="EMBL/GenBank/DDBJ databases">
        <title>Next Generation Sequencing and Analysis of the Genome of Puccinia sorghi L Schw, the Causal Agent of Maize Common Rust.</title>
        <authorList>
            <person name="Rochi L."/>
            <person name="Burguener G."/>
            <person name="Darino M."/>
            <person name="Turjanski A."/>
            <person name="Kreff E."/>
            <person name="Dieguez M.J."/>
            <person name="Sacco F."/>
        </authorList>
    </citation>
    <scope>NUCLEOTIDE SEQUENCE [LARGE SCALE GENOMIC DNA]</scope>
    <source>
        <strain evidence="2 3">RO10H11247</strain>
    </source>
</reference>
<evidence type="ECO:0000313" key="3">
    <source>
        <dbReference type="Proteomes" id="UP000037035"/>
    </source>
</evidence>
<gene>
    <name evidence="2" type="ORF">VP01_624g1</name>
</gene>
<accession>A0A0L6UGG0</accession>
<feature type="transmembrane region" description="Helical" evidence="1">
    <location>
        <begin position="184"/>
        <end position="202"/>
    </location>
</feature>
<organism evidence="2 3">
    <name type="scientific">Puccinia sorghi</name>
    <dbReference type="NCBI Taxonomy" id="27349"/>
    <lineage>
        <taxon>Eukaryota</taxon>
        <taxon>Fungi</taxon>
        <taxon>Dikarya</taxon>
        <taxon>Basidiomycota</taxon>
        <taxon>Pucciniomycotina</taxon>
        <taxon>Pucciniomycetes</taxon>
        <taxon>Pucciniales</taxon>
        <taxon>Pucciniaceae</taxon>
        <taxon>Puccinia</taxon>
    </lineage>
</organism>
<keyword evidence="1" id="KW-1133">Transmembrane helix</keyword>
<keyword evidence="1" id="KW-0812">Transmembrane</keyword>
<keyword evidence="3" id="KW-1185">Reference proteome</keyword>
<comment type="caution">
    <text evidence="2">The sequence shown here is derived from an EMBL/GenBank/DDBJ whole genome shotgun (WGS) entry which is preliminary data.</text>
</comment>
<name>A0A0L6UGG0_9BASI</name>
<dbReference type="EMBL" id="LAVV01011552">
    <property type="protein sequence ID" value="KNZ47654.1"/>
    <property type="molecule type" value="Genomic_DNA"/>
</dbReference>
<protein>
    <submittedName>
        <fullName evidence="2">Uncharacterized protein</fullName>
    </submittedName>
</protein>
<keyword evidence="1" id="KW-0472">Membrane</keyword>
<evidence type="ECO:0000256" key="1">
    <source>
        <dbReference type="SAM" id="Phobius"/>
    </source>
</evidence>
<dbReference type="Proteomes" id="UP000037035">
    <property type="component" value="Unassembled WGS sequence"/>
</dbReference>
<sequence>MYIQQNKCTNTFWSFLPVSLNGNIHTFYFYHIITNQLELEQVTSTMESTNNMPPSNLLKPTSYISRYTNVTSHAYLLGYLMIYSLAIAPQSCSRVCNPVICLQEQTNFLPNIIIPDIHQVVTFFNNPLNKFCTFCMSVKSFARFCQALSYCFIFCLIILYFVLLFYILCHYVILFLIILHYSSLFYVVSYFFMVCLTFLGGLDMQPSLFGCRTQQISRCWSKWVTELMFGWVKGLIPSCQMGGGTKYPPGIVGCGTKFCEKYENEKILHISRYEHRNYTRLKGILFIYFRTSHDYVKIPNKRCIKPPRVIKVWERSCVTFELQKIKSLKSLIKI</sequence>
<dbReference type="AlphaFoldDB" id="A0A0L6UGG0"/>
<feature type="transmembrane region" description="Helical" evidence="1">
    <location>
        <begin position="147"/>
        <end position="178"/>
    </location>
</feature>
<proteinExistence type="predicted"/>
<dbReference type="VEuPathDB" id="FungiDB:VP01_624g1"/>
<evidence type="ECO:0000313" key="2">
    <source>
        <dbReference type="EMBL" id="KNZ47654.1"/>
    </source>
</evidence>